<evidence type="ECO:0000256" key="1">
    <source>
        <dbReference type="SAM" id="MobiDB-lite"/>
    </source>
</evidence>
<comment type="caution">
    <text evidence="2">The sequence shown here is derived from an EMBL/GenBank/DDBJ whole genome shotgun (WGS) entry which is preliminary data.</text>
</comment>
<dbReference type="AlphaFoldDB" id="A0A139H0E9"/>
<organism evidence="2 3">
    <name type="scientific">Pseudocercospora eumusae</name>
    <dbReference type="NCBI Taxonomy" id="321146"/>
    <lineage>
        <taxon>Eukaryota</taxon>
        <taxon>Fungi</taxon>
        <taxon>Dikarya</taxon>
        <taxon>Ascomycota</taxon>
        <taxon>Pezizomycotina</taxon>
        <taxon>Dothideomycetes</taxon>
        <taxon>Dothideomycetidae</taxon>
        <taxon>Mycosphaerellales</taxon>
        <taxon>Mycosphaerellaceae</taxon>
        <taxon>Pseudocercospora</taxon>
    </lineage>
</organism>
<name>A0A139H0E9_9PEZI</name>
<feature type="region of interest" description="Disordered" evidence="1">
    <location>
        <begin position="31"/>
        <end position="51"/>
    </location>
</feature>
<keyword evidence="3" id="KW-1185">Reference proteome</keyword>
<dbReference type="OrthoDB" id="1861185at2759"/>
<reference evidence="2 3" key="1">
    <citation type="submission" date="2015-07" db="EMBL/GenBank/DDBJ databases">
        <title>Comparative genomics of the Sigatoka disease complex on banana suggests a link between parallel evolutionary changes in Pseudocercospora fijiensis and Pseudocercospora eumusae and increased virulence on the banana host.</title>
        <authorList>
            <person name="Chang T.-C."/>
            <person name="Salvucci A."/>
            <person name="Crous P.W."/>
            <person name="Stergiopoulos I."/>
        </authorList>
    </citation>
    <scope>NUCLEOTIDE SEQUENCE [LARGE SCALE GENOMIC DNA]</scope>
    <source>
        <strain evidence="2 3">CBS 114824</strain>
    </source>
</reference>
<evidence type="ECO:0000313" key="2">
    <source>
        <dbReference type="EMBL" id="KXS95936.1"/>
    </source>
</evidence>
<dbReference type="EMBL" id="LFZN01000192">
    <property type="protein sequence ID" value="KXS95936.1"/>
    <property type="molecule type" value="Genomic_DNA"/>
</dbReference>
<accession>A0A139H0E9</accession>
<evidence type="ECO:0000313" key="3">
    <source>
        <dbReference type="Proteomes" id="UP000070133"/>
    </source>
</evidence>
<sequence length="90" mass="9723">MFLKSCVDCVANAYQVSPTLMMDGSGNYKQSLKSSRLSSGAHSAKPPNNHAVNPTRIQVITIFAKRGTMFPAAAKNHNCTPTQIKEIGNE</sequence>
<dbReference type="Proteomes" id="UP000070133">
    <property type="component" value="Unassembled WGS sequence"/>
</dbReference>
<protein>
    <submittedName>
        <fullName evidence="2">Uncharacterized protein</fullName>
    </submittedName>
</protein>
<proteinExistence type="predicted"/>
<gene>
    <name evidence="2" type="ORF">AC578_7986</name>
</gene>
<feature type="compositionally biased region" description="Polar residues" evidence="1">
    <location>
        <begin position="31"/>
        <end position="41"/>
    </location>
</feature>